<dbReference type="EMBL" id="BK015593">
    <property type="protein sequence ID" value="DAE14803.1"/>
    <property type="molecule type" value="Genomic_DNA"/>
</dbReference>
<proteinExistence type="predicted"/>
<name>A0A8S5Q7P8_9CAUD</name>
<accession>A0A8S5Q7P8</accession>
<sequence length="71" mass="7804">MAVKHKIVINVSDSSGRKENVLKGADAKLPARLLKFLFGEFTQVYLLSPGQTVESVDIREVEEGGAKTCQR</sequence>
<protein>
    <submittedName>
        <fullName evidence="1">Uncharacterized protein</fullName>
    </submittedName>
</protein>
<organism evidence="1">
    <name type="scientific">Siphoviridae sp. ctTBd21</name>
    <dbReference type="NCBI Taxonomy" id="2825516"/>
    <lineage>
        <taxon>Viruses</taxon>
        <taxon>Duplodnaviria</taxon>
        <taxon>Heunggongvirae</taxon>
        <taxon>Uroviricota</taxon>
        <taxon>Caudoviricetes</taxon>
    </lineage>
</organism>
<evidence type="ECO:0000313" key="1">
    <source>
        <dbReference type="EMBL" id="DAE14803.1"/>
    </source>
</evidence>
<reference evidence="1" key="1">
    <citation type="journal article" date="2021" name="Proc. Natl. Acad. Sci. U.S.A.">
        <title>A Catalog of Tens of Thousands of Viruses from Human Metagenomes Reveals Hidden Associations with Chronic Diseases.</title>
        <authorList>
            <person name="Tisza M.J."/>
            <person name="Buck C.B."/>
        </authorList>
    </citation>
    <scope>NUCLEOTIDE SEQUENCE</scope>
    <source>
        <strain evidence="1">CtTBd21</strain>
    </source>
</reference>